<dbReference type="InterPro" id="IPR000792">
    <property type="entry name" value="Tscrpt_reg_LuxR_C"/>
</dbReference>
<dbReference type="RefSeq" id="WP_344731857.1">
    <property type="nucleotide sequence ID" value="NZ_BAAAZH010000006.1"/>
</dbReference>
<dbReference type="PRINTS" id="PR00038">
    <property type="entry name" value="HTHLUXR"/>
</dbReference>
<evidence type="ECO:0000313" key="8">
    <source>
        <dbReference type="EMBL" id="GAA4111430.1"/>
    </source>
</evidence>
<dbReference type="SUPFAM" id="SSF52172">
    <property type="entry name" value="CheY-like"/>
    <property type="match status" value="1"/>
</dbReference>
<dbReference type="CDD" id="cd17535">
    <property type="entry name" value="REC_NarL-like"/>
    <property type="match status" value="1"/>
</dbReference>
<evidence type="ECO:0000259" key="6">
    <source>
        <dbReference type="PROSITE" id="PS50043"/>
    </source>
</evidence>
<name>A0ABP7XCC6_9ACTN</name>
<dbReference type="SUPFAM" id="SSF46894">
    <property type="entry name" value="C-terminal effector domain of the bipartite response regulators"/>
    <property type="match status" value="1"/>
</dbReference>
<evidence type="ECO:0000313" key="9">
    <source>
        <dbReference type="Proteomes" id="UP001501495"/>
    </source>
</evidence>
<dbReference type="InterPro" id="IPR058245">
    <property type="entry name" value="NreC/VraR/RcsB-like_REC"/>
</dbReference>
<protein>
    <submittedName>
        <fullName evidence="8">Response regulator transcription factor</fullName>
    </submittedName>
</protein>
<dbReference type="Proteomes" id="UP001501495">
    <property type="component" value="Unassembled WGS sequence"/>
</dbReference>
<evidence type="ECO:0000256" key="1">
    <source>
        <dbReference type="ARBA" id="ARBA00022553"/>
    </source>
</evidence>
<gene>
    <name evidence="8" type="ORF">GCM10022215_07200</name>
</gene>
<dbReference type="EMBL" id="BAAAZH010000006">
    <property type="protein sequence ID" value="GAA4111430.1"/>
    <property type="molecule type" value="Genomic_DNA"/>
</dbReference>
<keyword evidence="9" id="KW-1185">Reference proteome</keyword>
<dbReference type="Pfam" id="PF00196">
    <property type="entry name" value="GerE"/>
    <property type="match status" value="1"/>
</dbReference>
<dbReference type="SMART" id="SM00421">
    <property type="entry name" value="HTH_LUXR"/>
    <property type="match status" value="1"/>
</dbReference>
<reference evidence="9" key="1">
    <citation type="journal article" date="2019" name="Int. J. Syst. Evol. Microbiol.">
        <title>The Global Catalogue of Microorganisms (GCM) 10K type strain sequencing project: providing services to taxonomists for standard genome sequencing and annotation.</title>
        <authorList>
            <consortium name="The Broad Institute Genomics Platform"/>
            <consortium name="The Broad Institute Genome Sequencing Center for Infectious Disease"/>
            <person name="Wu L."/>
            <person name="Ma J."/>
        </authorList>
    </citation>
    <scope>NUCLEOTIDE SEQUENCE [LARGE SCALE GENOMIC DNA]</scope>
    <source>
        <strain evidence="9">JCM 16703</strain>
    </source>
</reference>
<keyword evidence="1 5" id="KW-0597">Phosphoprotein</keyword>
<dbReference type="PANTHER" id="PTHR43214:SF24">
    <property type="entry name" value="TRANSCRIPTIONAL REGULATORY PROTEIN NARL-RELATED"/>
    <property type="match status" value="1"/>
</dbReference>
<dbReference type="Gene3D" id="3.40.50.2300">
    <property type="match status" value="1"/>
</dbReference>
<evidence type="ECO:0000256" key="2">
    <source>
        <dbReference type="ARBA" id="ARBA00023015"/>
    </source>
</evidence>
<accession>A0ABP7XCC6</accession>
<dbReference type="SMART" id="SM00448">
    <property type="entry name" value="REC"/>
    <property type="match status" value="1"/>
</dbReference>
<feature type="domain" description="HTH luxR-type" evidence="6">
    <location>
        <begin position="153"/>
        <end position="218"/>
    </location>
</feature>
<dbReference type="InterPro" id="IPR016032">
    <property type="entry name" value="Sig_transdc_resp-reg_C-effctor"/>
</dbReference>
<feature type="domain" description="Response regulatory" evidence="7">
    <location>
        <begin position="6"/>
        <end position="124"/>
    </location>
</feature>
<organism evidence="8 9">
    <name type="scientific">Nocardioides fonticola</name>
    <dbReference type="NCBI Taxonomy" id="450363"/>
    <lineage>
        <taxon>Bacteria</taxon>
        <taxon>Bacillati</taxon>
        <taxon>Actinomycetota</taxon>
        <taxon>Actinomycetes</taxon>
        <taxon>Propionibacteriales</taxon>
        <taxon>Nocardioidaceae</taxon>
        <taxon>Nocardioides</taxon>
    </lineage>
</organism>
<evidence type="ECO:0000256" key="4">
    <source>
        <dbReference type="ARBA" id="ARBA00023163"/>
    </source>
</evidence>
<keyword evidence="2" id="KW-0805">Transcription regulation</keyword>
<keyword evidence="3" id="KW-0238">DNA-binding</keyword>
<dbReference type="PROSITE" id="PS50043">
    <property type="entry name" value="HTH_LUXR_2"/>
    <property type="match status" value="1"/>
</dbReference>
<dbReference type="InterPro" id="IPR001789">
    <property type="entry name" value="Sig_transdc_resp-reg_receiver"/>
</dbReference>
<proteinExistence type="predicted"/>
<keyword evidence="4" id="KW-0804">Transcription</keyword>
<feature type="modified residue" description="4-aspartylphosphate" evidence="5">
    <location>
        <position position="57"/>
    </location>
</feature>
<evidence type="ECO:0000259" key="7">
    <source>
        <dbReference type="PROSITE" id="PS50110"/>
    </source>
</evidence>
<comment type="caution">
    <text evidence="8">The sequence shown here is derived from an EMBL/GenBank/DDBJ whole genome shotgun (WGS) entry which is preliminary data.</text>
</comment>
<evidence type="ECO:0000256" key="5">
    <source>
        <dbReference type="PROSITE-ProRule" id="PRU00169"/>
    </source>
</evidence>
<sequence length="230" mass="24282">MSSPIRVVVADDQPLIRSGFAALIASAPDLEVVGEAADGVEALDLVRARRPDVVVLDIRMPRADGLATTRAITADPELESVRVLVLTTFETDDHIAEALRAGASGFVGKDIDPARLLDAVRTVAAGEALLSPAATRSLIHRYLAAPETAVPEARIEGTGLTPRELEVVALVAQGLDNAEIAEHLVVSPLTAKTHVTRAIGKLGVRDRAQLVVWAYRSGLMDGSPEGGPRR</sequence>
<dbReference type="PROSITE" id="PS50110">
    <property type="entry name" value="RESPONSE_REGULATORY"/>
    <property type="match status" value="1"/>
</dbReference>
<dbReference type="CDD" id="cd06170">
    <property type="entry name" value="LuxR_C_like"/>
    <property type="match status" value="1"/>
</dbReference>
<dbReference type="PANTHER" id="PTHR43214">
    <property type="entry name" value="TWO-COMPONENT RESPONSE REGULATOR"/>
    <property type="match status" value="1"/>
</dbReference>
<evidence type="ECO:0000256" key="3">
    <source>
        <dbReference type="ARBA" id="ARBA00023125"/>
    </source>
</evidence>
<dbReference type="Pfam" id="PF00072">
    <property type="entry name" value="Response_reg"/>
    <property type="match status" value="1"/>
</dbReference>
<dbReference type="InterPro" id="IPR039420">
    <property type="entry name" value="WalR-like"/>
</dbReference>
<dbReference type="InterPro" id="IPR011006">
    <property type="entry name" value="CheY-like_superfamily"/>
</dbReference>